<evidence type="ECO:0000313" key="3">
    <source>
        <dbReference type="Proteomes" id="UP001335729"/>
    </source>
</evidence>
<evidence type="ECO:0000313" key="2">
    <source>
        <dbReference type="EMBL" id="MEE4025613.1"/>
    </source>
</evidence>
<comment type="caution">
    <text evidence="2">The sequence shown here is derived from an EMBL/GenBank/DDBJ whole genome shotgun (WGS) entry which is preliminary data.</text>
</comment>
<name>A0ABU7MZC9_9ACTN</name>
<feature type="transmembrane region" description="Helical" evidence="1">
    <location>
        <begin position="6"/>
        <end position="31"/>
    </location>
</feature>
<evidence type="ECO:0000256" key="1">
    <source>
        <dbReference type="SAM" id="Phobius"/>
    </source>
</evidence>
<organism evidence="2 3">
    <name type="scientific">Gordonia prachuapensis</name>
    <dbReference type="NCBI Taxonomy" id="3115651"/>
    <lineage>
        <taxon>Bacteria</taxon>
        <taxon>Bacillati</taxon>
        <taxon>Actinomycetota</taxon>
        <taxon>Actinomycetes</taxon>
        <taxon>Mycobacteriales</taxon>
        <taxon>Gordoniaceae</taxon>
        <taxon>Gordonia</taxon>
    </lineage>
</organism>
<keyword evidence="1" id="KW-1133">Transmembrane helix</keyword>
<gene>
    <name evidence="2" type="ORF">V1Y59_21185</name>
</gene>
<dbReference type="Proteomes" id="UP001335729">
    <property type="component" value="Unassembled WGS sequence"/>
</dbReference>
<reference evidence="2 3" key="1">
    <citation type="submission" date="2024-01" db="EMBL/GenBank/DDBJ databases">
        <title>Draft genome sequence of Gordonia sp. PKS22-38.</title>
        <authorList>
            <person name="Suphannarot A."/>
            <person name="Mingma R."/>
        </authorList>
    </citation>
    <scope>NUCLEOTIDE SEQUENCE [LARGE SCALE GENOMIC DNA]</scope>
    <source>
        <strain evidence="2 3">PKS22-38</strain>
    </source>
</reference>
<sequence length="220" mass="24697">MSGMEIFWIVVGVILVLGILALIGLGVLFGLATNPNRFKVREVALGDVDDYIARRAAFAITVIETTPLSRREVWDRLDSPYLTSLPFLRGPDWALRGGSPDQRQRSEIQVDARRTMSGTFLSVGQRVIEVTDRERVTLVGTGVSVPLAVKDFVERFTIVDGKRSNTVTVTWQIAGSPRFFGFLPWRWAVPLVRPVAGFMLRQILRLQPYRRRDVRGEAAA</sequence>
<keyword evidence="3" id="KW-1185">Reference proteome</keyword>
<proteinExistence type="predicted"/>
<dbReference type="RefSeq" id="WP_330507019.1">
    <property type="nucleotide sequence ID" value="NZ_JAZDUE010000022.1"/>
</dbReference>
<evidence type="ECO:0008006" key="4">
    <source>
        <dbReference type="Google" id="ProtNLM"/>
    </source>
</evidence>
<accession>A0ABU7MZC9</accession>
<keyword evidence="1" id="KW-0812">Transmembrane</keyword>
<keyword evidence="1" id="KW-0472">Membrane</keyword>
<dbReference type="EMBL" id="JAZDUE010000022">
    <property type="protein sequence ID" value="MEE4025613.1"/>
    <property type="molecule type" value="Genomic_DNA"/>
</dbReference>
<protein>
    <recommendedName>
        <fullName evidence="4">Polyketide cyclase / dehydrase and lipid transport</fullName>
    </recommendedName>
</protein>